<dbReference type="InterPro" id="IPR016039">
    <property type="entry name" value="Thiolase-like"/>
</dbReference>
<comment type="function">
    <text evidence="9">Catalyzes the condensation reaction of fatty acid synthesis by the addition to an acyl acceptor of two carbons from malonyl-ACP. Catalyzes the first condensation reaction which initiates fatty acid synthesis and may therefore play a role in governing the total rate of fatty acid production. Possesses both acetoacetyl-ACP synthase and acetyl transacylase activities. Its substrate specificity determines the biosynthesis of branched-chain and/or straight-chain of fatty acids.</text>
</comment>
<comment type="similarity">
    <text evidence="1 9">Belongs to the thiolase-like superfamily. FabH family.</text>
</comment>
<name>A0A430ARS9_9ENTE</name>
<dbReference type="Pfam" id="PF08541">
    <property type="entry name" value="ACP_syn_III_C"/>
    <property type="match status" value="1"/>
</dbReference>
<comment type="subunit">
    <text evidence="9">Homodimer.</text>
</comment>
<dbReference type="GO" id="GO:0044550">
    <property type="term" value="P:secondary metabolite biosynthetic process"/>
    <property type="evidence" value="ECO:0007669"/>
    <property type="project" value="TreeGrafter"/>
</dbReference>
<dbReference type="SUPFAM" id="SSF53901">
    <property type="entry name" value="Thiolase-like"/>
    <property type="match status" value="1"/>
</dbReference>
<evidence type="ECO:0000256" key="8">
    <source>
        <dbReference type="ARBA" id="ARBA00023315"/>
    </source>
</evidence>
<dbReference type="CDD" id="cd00830">
    <property type="entry name" value="KAS_III"/>
    <property type="match status" value="1"/>
</dbReference>
<dbReference type="OrthoDB" id="9815506at2"/>
<dbReference type="NCBIfam" id="NF006829">
    <property type="entry name" value="PRK09352.1"/>
    <property type="match status" value="1"/>
</dbReference>
<dbReference type="Gene3D" id="3.40.47.10">
    <property type="match status" value="1"/>
</dbReference>
<keyword evidence="5 9" id="KW-0276">Fatty acid metabolism</keyword>
<dbReference type="HAMAP" id="MF_01815">
    <property type="entry name" value="FabH"/>
    <property type="match status" value="1"/>
</dbReference>
<dbReference type="PANTHER" id="PTHR34069">
    <property type="entry name" value="3-OXOACYL-[ACYL-CARRIER-PROTEIN] SYNTHASE 3"/>
    <property type="match status" value="1"/>
</dbReference>
<feature type="domain" description="Beta-ketoacyl-[acyl-carrier-protein] synthase III N-terminal" evidence="11">
    <location>
        <begin position="106"/>
        <end position="184"/>
    </location>
</feature>
<evidence type="ECO:0000259" key="10">
    <source>
        <dbReference type="Pfam" id="PF08541"/>
    </source>
</evidence>
<dbReference type="GO" id="GO:0006633">
    <property type="term" value="P:fatty acid biosynthetic process"/>
    <property type="evidence" value="ECO:0007669"/>
    <property type="project" value="UniProtKB-UniRule"/>
</dbReference>
<feature type="region of interest" description="ACP-binding" evidence="9">
    <location>
        <begin position="252"/>
        <end position="256"/>
    </location>
</feature>
<dbReference type="UniPathway" id="UPA00094"/>
<dbReference type="InterPro" id="IPR004655">
    <property type="entry name" value="FabH"/>
</dbReference>
<dbReference type="Proteomes" id="UP000287605">
    <property type="component" value="Unassembled WGS sequence"/>
</dbReference>
<evidence type="ECO:0000313" key="12">
    <source>
        <dbReference type="EMBL" id="RSU10762.1"/>
    </source>
</evidence>
<feature type="active site" evidence="9">
    <location>
        <position position="112"/>
    </location>
</feature>
<evidence type="ECO:0000256" key="1">
    <source>
        <dbReference type="ARBA" id="ARBA00008642"/>
    </source>
</evidence>
<evidence type="ECO:0000256" key="7">
    <source>
        <dbReference type="ARBA" id="ARBA00023160"/>
    </source>
</evidence>
<keyword evidence="8 9" id="KW-0012">Acyltransferase</keyword>
<organism evidence="12 13">
    <name type="scientific">Vagococcus elongatus</name>
    <dbReference type="NCBI Taxonomy" id="180344"/>
    <lineage>
        <taxon>Bacteria</taxon>
        <taxon>Bacillati</taxon>
        <taxon>Bacillota</taxon>
        <taxon>Bacilli</taxon>
        <taxon>Lactobacillales</taxon>
        <taxon>Enterococcaceae</taxon>
        <taxon>Vagococcus</taxon>
    </lineage>
</organism>
<dbReference type="PANTHER" id="PTHR34069:SF2">
    <property type="entry name" value="BETA-KETOACYL-[ACYL-CARRIER-PROTEIN] SYNTHASE III"/>
    <property type="match status" value="1"/>
</dbReference>
<protein>
    <recommendedName>
        <fullName evidence="9">Beta-ketoacyl-[acyl-carrier-protein] synthase III</fullName>
        <shortName evidence="9">Beta-ketoacyl-ACP synthase III</shortName>
        <shortName evidence="9">KAS III</shortName>
        <ecNumber evidence="9">2.3.1.180</ecNumber>
    </recommendedName>
    <alternativeName>
        <fullName evidence="9">3-oxoacyl-[acyl-carrier-protein] synthase 3</fullName>
    </alternativeName>
    <alternativeName>
        <fullName evidence="9">3-oxoacyl-[acyl-carrier-protein] synthase III</fullName>
    </alternativeName>
</protein>
<keyword evidence="2 9" id="KW-0963">Cytoplasm</keyword>
<dbReference type="EC" id="2.3.1.180" evidence="9"/>
<keyword evidence="3 9" id="KW-0444">Lipid biosynthesis</keyword>
<evidence type="ECO:0000256" key="5">
    <source>
        <dbReference type="ARBA" id="ARBA00022832"/>
    </source>
</evidence>
<feature type="active site" evidence="9">
    <location>
        <position position="281"/>
    </location>
</feature>
<evidence type="ECO:0000259" key="11">
    <source>
        <dbReference type="Pfam" id="PF08545"/>
    </source>
</evidence>
<dbReference type="NCBIfam" id="TIGR00747">
    <property type="entry name" value="fabH"/>
    <property type="match status" value="1"/>
</dbReference>
<dbReference type="GO" id="GO:0033818">
    <property type="term" value="F:beta-ketoacyl-acyl-carrier-protein synthase III activity"/>
    <property type="evidence" value="ECO:0007669"/>
    <property type="project" value="UniProtKB-UniRule"/>
</dbReference>
<keyword evidence="9" id="KW-0511">Multifunctional enzyme</keyword>
<reference evidence="12 13" key="1">
    <citation type="submission" date="2017-05" db="EMBL/GenBank/DDBJ databases">
        <title>Vagococcus spp. assemblies.</title>
        <authorList>
            <person name="Gulvik C.A."/>
        </authorList>
    </citation>
    <scope>NUCLEOTIDE SEQUENCE [LARGE SCALE GENOMIC DNA]</scope>
    <source>
        <strain evidence="12 13">CCUG 51432</strain>
    </source>
</reference>
<feature type="domain" description="Beta-ketoacyl-[acyl-carrier-protein] synthase III C-terminal" evidence="10">
    <location>
        <begin position="236"/>
        <end position="324"/>
    </location>
</feature>
<comment type="pathway">
    <text evidence="9">Lipid metabolism; fatty acid biosynthesis.</text>
</comment>
<feature type="active site" evidence="9">
    <location>
        <position position="251"/>
    </location>
</feature>
<evidence type="ECO:0000256" key="3">
    <source>
        <dbReference type="ARBA" id="ARBA00022516"/>
    </source>
</evidence>
<keyword evidence="7 9" id="KW-0275">Fatty acid biosynthesis</keyword>
<keyword evidence="6 9" id="KW-0443">Lipid metabolism</keyword>
<dbReference type="InterPro" id="IPR013751">
    <property type="entry name" value="ACP_syn_III_N"/>
</dbReference>
<evidence type="ECO:0000256" key="2">
    <source>
        <dbReference type="ARBA" id="ARBA00022490"/>
    </source>
</evidence>
<dbReference type="Pfam" id="PF08545">
    <property type="entry name" value="ACP_syn_III"/>
    <property type="match status" value="1"/>
</dbReference>
<keyword evidence="4 9" id="KW-0808">Transferase</keyword>
<proteinExistence type="inferred from homology"/>
<comment type="catalytic activity">
    <reaction evidence="9">
        <text>malonyl-[ACP] + acetyl-CoA + H(+) = 3-oxobutanoyl-[ACP] + CO2 + CoA</text>
        <dbReference type="Rhea" id="RHEA:12080"/>
        <dbReference type="Rhea" id="RHEA-COMP:9623"/>
        <dbReference type="Rhea" id="RHEA-COMP:9625"/>
        <dbReference type="ChEBI" id="CHEBI:15378"/>
        <dbReference type="ChEBI" id="CHEBI:16526"/>
        <dbReference type="ChEBI" id="CHEBI:57287"/>
        <dbReference type="ChEBI" id="CHEBI:57288"/>
        <dbReference type="ChEBI" id="CHEBI:78449"/>
        <dbReference type="ChEBI" id="CHEBI:78450"/>
        <dbReference type="EC" id="2.3.1.180"/>
    </reaction>
</comment>
<dbReference type="GO" id="GO:0004315">
    <property type="term" value="F:3-oxoacyl-[acyl-carrier-protein] synthase activity"/>
    <property type="evidence" value="ECO:0007669"/>
    <property type="project" value="InterPro"/>
</dbReference>
<gene>
    <name evidence="9" type="primary">fabH</name>
    <name evidence="12" type="ORF">CBF29_09270</name>
</gene>
<keyword evidence="13" id="KW-1185">Reference proteome</keyword>
<evidence type="ECO:0000313" key="13">
    <source>
        <dbReference type="Proteomes" id="UP000287605"/>
    </source>
</evidence>
<dbReference type="GO" id="GO:0005737">
    <property type="term" value="C:cytoplasm"/>
    <property type="evidence" value="ECO:0007669"/>
    <property type="project" value="UniProtKB-SubCell"/>
</dbReference>
<dbReference type="InterPro" id="IPR013747">
    <property type="entry name" value="ACP_syn_III_C"/>
</dbReference>
<evidence type="ECO:0000256" key="9">
    <source>
        <dbReference type="HAMAP-Rule" id="MF_01815"/>
    </source>
</evidence>
<dbReference type="AlphaFoldDB" id="A0A430ARS9"/>
<comment type="domain">
    <text evidence="9">The last Arg residue of the ACP-binding site is essential for the weak association between ACP/AcpP and FabH.</text>
</comment>
<comment type="subcellular location">
    <subcellularLocation>
        <location evidence="9">Cytoplasm</location>
    </subcellularLocation>
</comment>
<comment type="caution">
    <text evidence="12">The sequence shown here is derived from an EMBL/GenBank/DDBJ whole genome shotgun (WGS) entry which is preliminary data.</text>
</comment>
<dbReference type="RefSeq" id="WP_126809448.1">
    <property type="nucleotide sequence ID" value="NZ_NGKA01000013.1"/>
</dbReference>
<evidence type="ECO:0000256" key="6">
    <source>
        <dbReference type="ARBA" id="ARBA00023098"/>
    </source>
</evidence>
<accession>A0A430ARS9</accession>
<dbReference type="EMBL" id="NGKA01000013">
    <property type="protein sequence ID" value="RSU10762.1"/>
    <property type="molecule type" value="Genomic_DNA"/>
</dbReference>
<evidence type="ECO:0000256" key="4">
    <source>
        <dbReference type="ARBA" id="ARBA00022679"/>
    </source>
</evidence>
<sequence length="326" mass="35329">MNETRITHTASYLPARVVANAELAEMMETSDDWIYSRTGIKNRRVVENQNTSDLCTEVARALILKSGKKPSDIDFIIVATMTPDYSSPSTACLVQGNLEASNAMAFDISAACSGFVYALSMGETLIGSGKYQTGMVIAGETMSKVLDWEDRSTAVLFGDGAGGVLLENTGERPQFIDEYLQSDGSRGMSLTTSYSYNSSPFYQAEKKASTTLKMDGRSIFDFSLRNVSANIRTIVERNQLSDESIDYVLAHQANVRILDAVAKKSNLSRGKFLSNIASYANTSAASIPILLHECIEKGILQLGSQQKIVLTGFGGGLTWGSILLSL</sequence>